<dbReference type="Proteomes" id="UP000001631">
    <property type="component" value="Unassembled WGS sequence"/>
</dbReference>
<dbReference type="SMART" id="SM00448">
    <property type="entry name" value="REC"/>
    <property type="match status" value="1"/>
</dbReference>
<dbReference type="InterPro" id="IPR036388">
    <property type="entry name" value="WH-like_DNA-bd_sf"/>
</dbReference>
<dbReference type="PANTHER" id="PTHR45339">
    <property type="entry name" value="HYBRID SIGNAL TRANSDUCTION HISTIDINE KINASE J"/>
    <property type="match status" value="1"/>
</dbReference>
<feature type="region of interest" description="Disordered" evidence="14">
    <location>
        <begin position="218"/>
        <end position="250"/>
    </location>
</feature>
<evidence type="ECO:0000256" key="13">
    <source>
        <dbReference type="PROSITE-ProRule" id="PRU00169"/>
    </source>
</evidence>
<feature type="compositionally biased region" description="Polar residues" evidence="14">
    <location>
        <begin position="221"/>
        <end position="237"/>
    </location>
</feature>
<accession>C0NH42</accession>
<dbReference type="InterPro" id="IPR001789">
    <property type="entry name" value="Sig_transdc_resp-reg_receiver"/>
</dbReference>
<dbReference type="PROSITE" id="PS50110">
    <property type="entry name" value="RESPONSE_REGULATORY"/>
    <property type="match status" value="1"/>
</dbReference>
<evidence type="ECO:0000256" key="7">
    <source>
        <dbReference type="ARBA" id="ARBA00023125"/>
    </source>
</evidence>
<keyword evidence="9 12" id="KW-0539">Nucleus</keyword>
<evidence type="ECO:0000256" key="12">
    <source>
        <dbReference type="PIRNR" id="PIRNR002595"/>
    </source>
</evidence>
<feature type="domain" description="Response regulatory" evidence="15">
    <location>
        <begin position="380"/>
        <end position="494"/>
    </location>
</feature>
<dbReference type="SMART" id="SM00415">
    <property type="entry name" value="HSF"/>
    <property type="match status" value="1"/>
</dbReference>
<keyword evidence="6" id="KW-0175">Coiled coil</keyword>
<dbReference type="FunFam" id="1.10.10.10:FF:000380">
    <property type="entry name" value="Transcription factor SKN7"/>
    <property type="match status" value="1"/>
</dbReference>
<evidence type="ECO:0000256" key="9">
    <source>
        <dbReference type="ARBA" id="ARBA00023242"/>
    </source>
</evidence>
<name>C0NH42_AJECG</name>
<organism evidence="16 17">
    <name type="scientific">Ajellomyces capsulatus (strain G186AR / H82 / ATCC MYA-2454 / RMSCC 2432)</name>
    <name type="common">Darling's disease fungus</name>
    <name type="synonym">Histoplasma capsulatum</name>
    <dbReference type="NCBI Taxonomy" id="447093"/>
    <lineage>
        <taxon>Eukaryota</taxon>
        <taxon>Fungi</taxon>
        <taxon>Dikarya</taxon>
        <taxon>Ascomycota</taxon>
        <taxon>Pezizomycotina</taxon>
        <taxon>Eurotiomycetes</taxon>
        <taxon>Eurotiomycetidae</taxon>
        <taxon>Onygenales</taxon>
        <taxon>Ajellomycetaceae</taxon>
        <taxon>Histoplasma</taxon>
    </lineage>
</organism>
<dbReference type="RefSeq" id="XP_045289608.1">
    <property type="nucleotide sequence ID" value="XM_045429713.1"/>
</dbReference>
<dbReference type="AlphaFoldDB" id="C0NH42"/>
<gene>
    <name evidence="16" type="ORF">HCBG_02664</name>
</gene>
<evidence type="ECO:0000256" key="6">
    <source>
        <dbReference type="ARBA" id="ARBA00023054"/>
    </source>
</evidence>
<dbReference type="Pfam" id="PF00447">
    <property type="entry name" value="HSF_DNA-bind"/>
    <property type="match status" value="1"/>
</dbReference>
<dbReference type="InterPro" id="IPR036390">
    <property type="entry name" value="WH_DNA-bd_sf"/>
</dbReference>
<dbReference type="HOGENOM" id="CLU_008776_2_1_1"/>
<dbReference type="Gene3D" id="1.10.10.10">
    <property type="entry name" value="Winged helix-like DNA-binding domain superfamily/Winged helix DNA-binding domain"/>
    <property type="match status" value="1"/>
</dbReference>
<evidence type="ECO:0000256" key="11">
    <source>
        <dbReference type="ARBA" id="ARBA00061465"/>
    </source>
</evidence>
<dbReference type="InterPro" id="IPR000232">
    <property type="entry name" value="HSF_DNA-bd"/>
</dbReference>
<dbReference type="Pfam" id="PF00072">
    <property type="entry name" value="Response_reg"/>
    <property type="match status" value="1"/>
</dbReference>
<dbReference type="EMBL" id="GG663365">
    <property type="protein sequence ID" value="EEH09127.1"/>
    <property type="molecule type" value="Genomic_DNA"/>
</dbReference>
<dbReference type="STRING" id="447093.C0NH42"/>
<dbReference type="GO" id="GO:0003700">
    <property type="term" value="F:DNA-binding transcription factor activity"/>
    <property type="evidence" value="ECO:0007669"/>
    <property type="project" value="UniProtKB-UniRule"/>
</dbReference>
<sequence>MALESSTPTGGGAPAGNSSDFVRKLYNIVSDNDSVGRMLEDPSYSQIVRWGDDNDSFVVLECEKFTKSILPKHFKHSNFASFVRQLNKYDFHKVRQNNEESGQSPYGPNAWEFKHPEFKANNKESLDNIRRKAPAPRKPAQLNEETFHTQQFDMLNQQLVAQAQQFQQLSDRFSQLALENQMMQTEVRRVQKSMLSHEQVLHYMMNYLHGVDARHRRESRTQVSFQGTTGPDLSPSQVAPAEEEAASPLQQASKILSELSNEIQMNLGSLESMTDIQSRLPGAAPTPPLDQTQRNGTIRPPTSSGSTSSLGYSKLNGELEQLVYPVGAPNGIEPLYSEHVNNIPYSFPPKELDPNDPRRQYVDGRKKSMYVNPGWVQPPRILLVEDDQTCRQVGGKFLLSFCCTVDYALDGLEAVNKIQEGSKYDLILMDIIMPNLDGVSACSVIRRVDTTPIIAMTSNIRSSDIELYFQHGMNDVLPKPFTRQSLLTVLERHLNHLKTIPNTMEAPQSAIIAPIAQNSAAQSVKDENSPGQSPAASMNNWQSPGQFQGMSPITPSVPSQYMQQQTPTTAAAAAAFALDQNGVQFPHPQPQLSTMNPTAATASRVQNRRQMSDIAGAADGNSFPKRQKIFTHNTQTVVNPMQTNRIT</sequence>
<dbReference type="InterPro" id="IPR014402">
    <property type="entry name" value="Sig_transdc_resp-reg_Skn7"/>
</dbReference>
<dbReference type="CDD" id="cd17546">
    <property type="entry name" value="REC_hyHK_CKI1_RcsC-like"/>
    <property type="match status" value="1"/>
</dbReference>
<comment type="subunit">
    <text evidence="2">Homotrimer.</text>
</comment>
<evidence type="ECO:0000256" key="1">
    <source>
        <dbReference type="ARBA" id="ARBA00004123"/>
    </source>
</evidence>
<comment type="function">
    <text evidence="10">Transcription factor that is part of a SLN1-YPD1-SKN7 two-component regulatory system, which controls gene expression in response to changes in the osmolarity of the extracellular environment. Under low osmotic conditions, phosphorylated and activated by the phosphorelay intermediate protein YPD1. Also activated in response to oxidative stress, independent on the two-component regulatory system. Regulates heat shock genes in response to oxidative stress and genes involved in cell wall integrity in response to osmotic changes.</text>
</comment>
<dbReference type="FunCoup" id="C0NH42">
    <property type="interactions" value="637"/>
</dbReference>
<evidence type="ECO:0000259" key="15">
    <source>
        <dbReference type="PROSITE" id="PS50110"/>
    </source>
</evidence>
<comment type="similarity">
    <text evidence="11">Belongs to the SKN7 family.</text>
</comment>
<dbReference type="InParanoid" id="C0NH42"/>
<dbReference type="GO" id="GO:0005634">
    <property type="term" value="C:nucleus"/>
    <property type="evidence" value="ECO:0007669"/>
    <property type="project" value="UniProtKB-SubCell"/>
</dbReference>
<dbReference type="GO" id="GO:0006357">
    <property type="term" value="P:regulation of transcription by RNA polymerase II"/>
    <property type="evidence" value="ECO:0007669"/>
    <property type="project" value="UniProtKB-UniRule"/>
</dbReference>
<keyword evidence="17" id="KW-1185">Reference proteome</keyword>
<keyword evidence="8 12" id="KW-0804">Transcription</keyword>
<dbReference type="Gene3D" id="3.40.50.2300">
    <property type="match status" value="1"/>
</dbReference>
<keyword evidence="4" id="KW-0902">Two-component regulatory system</keyword>
<keyword evidence="5 12" id="KW-0805">Transcription regulation</keyword>
<evidence type="ECO:0000256" key="4">
    <source>
        <dbReference type="ARBA" id="ARBA00023012"/>
    </source>
</evidence>
<feature type="region of interest" description="Disordered" evidence="14">
    <location>
        <begin position="278"/>
        <end position="312"/>
    </location>
</feature>
<dbReference type="FunFam" id="3.40.50.2300:FF:000212">
    <property type="entry name" value="Stress response regulator/HFS transcription factor"/>
    <property type="match status" value="1"/>
</dbReference>
<dbReference type="PANTHER" id="PTHR45339:SF1">
    <property type="entry name" value="HYBRID SIGNAL TRANSDUCTION HISTIDINE KINASE J"/>
    <property type="match status" value="1"/>
</dbReference>
<dbReference type="GeneID" id="69035680"/>
<dbReference type="InterPro" id="IPR011006">
    <property type="entry name" value="CheY-like_superfamily"/>
</dbReference>
<evidence type="ECO:0000313" key="17">
    <source>
        <dbReference type="Proteomes" id="UP000001631"/>
    </source>
</evidence>
<evidence type="ECO:0000256" key="14">
    <source>
        <dbReference type="SAM" id="MobiDB-lite"/>
    </source>
</evidence>
<dbReference type="GO" id="GO:0000156">
    <property type="term" value="F:phosphorelay response regulator activity"/>
    <property type="evidence" value="ECO:0007669"/>
    <property type="project" value="InterPro"/>
</dbReference>
<protein>
    <recommendedName>
        <fullName evidence="12">Transcription factor</fullName>
    </recommendedName>
</protein>
<evidence type="ECO:0000256" key="3">
    <source>
        <dbReference type="ARBA" id="ARBA00022553"/>
    </source>
</evidence>
<dbReference type="PROSITE" id="PS00434">
    <property type="entry name" value="HSF_DOMAIN"/>
    <property type="match status" value="1"/>
</dbReference>
<keyword evidence="7 12" id="KW-0238">DNA-binding</keyword>
<proteinExistence type="inferred from homology"/>
<evidence type="ECO:0000256" key="8">
    <source>
        <dbReference type="ARBA" id="ARBA00023163"/>
    </source>
</evidence>
<dbReference type="PIRSF" id="PIRSF002595">
    <property type="entry name" value="RR_SKN7"/>
    <property type="match status" value="1"/>
</dbReference>
<feature type="modified residue" description="4-aspartylphosphate" evidence="13">
    <location>
        <position position="430"/>
    </location>
</feature>
<comment type="subcellular location">
    <subcellularLocation>
        <location evidence="1 12">Nucleus</location>
    </subcellularLocation>
</comment>
<dbReference type="SUPFAM" id="SSF52172">
    <property type="entry name" value="CheY-like"/>
    <property type="match status" value="1"/>
</dbReference>
<evidence type="ECO:0000256" key="2">
    <source>
        <dbReference type="ARBA" id="ARBA00011233"/>
    </source>
</evidence>
<evidence type="ECO:0000313" key="16">
    <source>
        <dbReference type="EMBL" id="EEH09127.1"/>
    </source>
</evidence>
<feature type="compositionally biased region" description="Low complexity" evidence="14">
    <location>
        <begin position="302"/>
        <end position="312"/>
    </location>
</feature>
<reference evidence="16" key="1">
    <citation type="submission" date="2009-02" db="EMBL/GenBank/DDBJ databases">
        <title>The Genome Sequence of Ajellomyces capsulatus strain G186AR.</title>
        <authorList>
            <consortium name="The Broad Institute Genome Sequencing Platform"/>
            <person name="Champion M."/>
            <person name="Cuomo C."/>
            <person name="Ma L.-J."/>
            <person name="Henn M.R."/>
            <person name="Sil A."/>
            <person name="Goldman B."/>
            <person name="Young S.K."/>
            <person name="Kodira C.D."/>
            <person name="Zeng Q."/>
            <person name="Koehrsen M."/>
            <person name="Alvarado L."/>
            <person name="Berlin A."/>
            <person name="Borenstein D."/>
            <person name="Chen Z."/>
            <person name="Engels R."/>
            <person name="Freedman E."/>
            <person name="Gellesch M."/>
            <person name="Goldberg J."/>
            <person name="Griggs A."/>
            <person name="Gujja S."/>
            <person name="Heiman D."/>
            <person name="Hepburn T."/>
            <person name="Howarth C."/>
            <person name="Jen D."/>
            <person name="Larson L."/>
            <person name="Lewis B."/>
            <person name="Mehta T."/>
            <person name="Park D."/>
            <person name="Pearson M."/>
            <person name="Roberts A."/>
            <person name="Saif S."/>
            <person name="Shea T."/>
            <person name="Shenoy N."/>
            <person name="Sisk P."/>
            <person name="Stolte C."/>
            <person name="Sykes S."/>
            <person name="Walk T."/>
            <person name="White J."/>
            <person name="Yandava C."/>
            <person name="Klein B."/>
            <person name="McEwen J.G."/>
            <person name="Puccia R."/>
            <person name="Goldman G.H."/>
            <person name="Felipe M.S."/>
            <person name="Nino-Vega G."/>
            <person name="San-Blas G."/>
            <person name="Taylor J."/>
            <person name="Mendoza L."/>
            <person name="Galagan J."/>
            <person name="Nusbaum C."/>
            <person name="Birren B."/>
        </authorList>
    </citation>
    <scope>NUCLEOTIDE SEQUENCE</scope>
    <source>
        <strain evidence="16">G186AR</strain>
    </source>
</reference>
<dbReference type="SUPFAM" id="SSF46785">
    <property type="entry name" value="Winged helix' DNA-binding domain"/>
    <property type="match status" value="1"/>
</dbReference>
<feature type="region of interest" description="Disordered" evidence="14">
    <location>
        <begin position="521"/>
        <end position="546"/>
    </location>
</feature>
<feature type="compositionally biased region" description="Polar residues" evidence="14">
    <location>
        <begin position="529"/>
        <end position="546"/>
    </location>
</feature>
<keyword evidence="3 13" id="KW-0597">Phosphoprotein</keyword>
<evidence type="ECO:0000256" key="5">
    <source>
        <dbReference type="ARBA" id="ARBA00023015"/>
    </source>
</evidence>
<dbReference type="GO" id="GO:0043565">
    <property type="term" value="F:sequence-specific DNA binding"/>
    <property type="evidence" value="ECO:0007669"/>
    <property type="project" value="InterPro"/>
</dbReference>
<dbReference type="PRINTS" id="PR00056">
    <property type="entry name" value="HSFDOMAIN"/>
</dbReference>
<evidence type="ECO:0000256" key="10">
    <source>
        <dbReference type="ARBA" id="ARBA00057149"/>
    </source>
</evidence>